<dbReference type="AlphaFoldDB" id="A0A401LUI3"/>
<gene>
    <name evidence="6" type="ORF">KGMB02408_20940</name>
</gene>
<dbReference type="GO" id="GO:0000976">
    <property type="term" value="F:transcription cis-regulatory region binding"/>
    <property type="evidence" value="ECO:0007669"/>
    <property type="project" value="TreeGrafter"/>
</dbReference>
<dbReference type="SUPFAM" id="SSF46785">
    <property type="entry name" value="Winged helix' DNA-binding domain"/>
    <property type="match status" value="1"/>
</dbReference>
<dbReference type="Pfam" id="PF03466">
    <property type="entry name" value="LysR_substrate"/>
    <property type="match status" value="1"/>
</dbReference>
<evidence type="ECO:0000256" key="4">
    <source>
        <dbReference type="ARBA" id="ARBA00023163"/>
    </source>
</evidence>
<reference evidence="6 7" key="1">
    <citation type="submission" date="2018-10" db="EMBL/GenBank/DDBJ databases">
        <title>Draft Genome Sequence of Bacteroides sp. KCTC 15687.</title>
        <authorList>
            <person name="Yu S.Y."/>
            <person name="Kim J.S."/>
            <person name="Oh B.S."/>
            <person name="Park S.H."/>
            <person name="Kang S.W."/>
            <person name="Park J.E."/>
            <person name="Choi S.H."/>
            <person name="Han K.I."/>
            <person name="Lee K.C."/>
            <person name="Eom M.K."/>
            <person name="Suh M.K."/>
            <person name="Lee D.H."/>
            <person name="Yoon H."/>
            <person name="Kim B."/>
            <person name="Yang S.J."/>
            <person name="Lee J.S."/>
            <person name="Lee J.H."/>
        </authorList>
    </citation>
    <scope>NUCLEOTIDE SEQUENCE [LARGE SCALE GENOMIC DNA]</scope>
    <source>
        <strain evidence="6 7">KCTC 15687</strain>
    </source>
</reference>
<dbReference type="PANTHER" id="PTHR30126:SF39">
    <property type="entry name" value="HTH-TYPE TRANSCRIPTIONAL REGULATOR CYSL"/>
    <property type="match status" value="1"/>
</dbReference>
<evidence type="ECO:0000313" key="6">
    <source>
        <dbReference type="EMBL" id="GCB35149.1"/>
    </source>
</evidence>
<comment type="caution">
    <text evidence="6">The sequence shown here is derived from an EMBL/GenBank/DDBJ whole genome shotgun (WGS) entry which is preliminary data.</text>
</comment>
<keyword evidence="3" id="KW-0238">DNA-binding</keyword>
<evidence type="ECO:0000256" key="1">
    <source>
        <dbReference type="ARBA" id="ARBA00009437"/>
    </source>
</evidence>
<accession>A0A401LUI3</accession>
<protein>
    <submittedName>
        <fullName evidence="6">Transcriptional regulator</fullName>
    </submittedName>
</protein>
<dbReference type="PANTHER" id="PTHR30126">
    <property type="entry name" value="HTH-TYPE TRANSCRIPTIONAL REGULATOR"/>
    <property type="match status" value="1"/>
</dbReference>
<keyword evidence="4" id="KW-0804">Transcription</keyword>
<dbReference type="SUPFAM" id="SSF53850">
    <property type="entry name" value="Periplasmic binding protein-like II"/>
    <property type="match status" value="1"/>
</dbReference>
<dbReference type="Proteomes" id="UP000288079">
    <property type="component" value="Unassembled WGS sequence"/>
</dbReference>
<dbReference type="InterPro" id="IPR036390">
    <property type="entry name" value="WH_DNA-bd_sf"/>
</dbReference>
<dbReference type="InterPro" id="IPR000847">
    <property type="entry name" value="LysR_HTH_N"/>
</dbReference>
<dbReference type="OrthoDB" id="9785745at2"/>
<dbReference type="EMBL" id="BHWB01000005">
    <property type="protein sequence ID" value="GCB35149.1"/>
    <property type="molecule type" value="Genomic_DNA"/>
</dbReference>
<dbReference type="Gene3D" id="1.10.10.10">
    <property type="entry name" value="Winged helix-like DNA-binding domain superfamily/Winged helix DNA-binding domain"/>
    <property type="match status" value="1"/>
</dbReference>
<evidence type="ECO:0000313" key="7">
    <source>
        <dbReference type="Proteomes" id="UP000288079"/>
    </source>
</evidence>
<dbReference type="PROSITE" id="PS50931">
    <property type="entry name" value="HTH_LYSR"/>
    <property type="match status" value="1"/>
</dbReference>
<dbReference type="InterPro" id="IPR005119">
    <property type="entry name" value="LysR_subst-bd"/>
</dbReference>
<keyword evidence="2" id="KW-0805">Transcription regulation</keyword>
<dbReference type="GO" id="GO:0003700">
    <property type="term" value="F:DNA-binding transcription factor activity"/>
    <property type="evidence" value="ECO:0007669"/>
    <property type="project" value="InterPro"/>
</dbReference>
<evidence type="ECO:0000256" key="3">
    <source>
        <dbReference type="ARBA" id="ARBA00023125"/>
    </source>
</evidence>
<dbReference type="InterPro" id="IPR036388">
    <property type="entry name" value="WH-like_DNA-bd_sf"/>
</dbReference>
<dbReference type="Pfam" id="PF00126">
    <property type="entry name" value="HTH_1"/>
    <property type="match status" value="1"/>
</dbReference>
<evidence type="ECO:0000259" key="5">
    <source>
        <dbReference type="PROSITE" id="PS50931"/>
    </source>
</evidence>
<name>A0A401LUI3_9BACE</name>
<comment type="similarity">
    <text evidence="1">Belongs to the LysR transcriptional regulatory family.</text>
</comment>
<sequence>MFISQPAITKHIQELENFYQARLFERQGSKILLTEAGRLLLRHSEKILDDYKQLEYEIHLLHNEYIGELRLGASTTIAQYVLPPLLANFISQFPQINLSLLNGNSRGVETALQEHRIDLGLVEGIFRLPNLKYTLFLEDELVAVVHSNSKLIKSDEITPQDLLNIPLVLRERGSGTLDVFERALLQHNLKLSSLNVLMYLGSTESIKLFLEHTDCMGIVSIRSVHKELVAGRLRVIEIKEMSMNREFHFVQLQGQDGGLSQVFMRFASHHSKNL</sequence>
<proteinExistence type="inferred from homology"/>
<feature type="domain" description="HTH lysR-type" evidence="5">
    <location>
        <begin position="1"/>
        <end position="34"/>
    </location>
</feature>
<keyword evidence="7" id="KW-1185">Reference proteome</keyword>
<organism evidence="6 7">
    <name type="scientific">Bacteroides faecalis</name>
    <dbReference type="NCBI Taxonomy" id="2447885"/>
    <lineage>
        <taxon>Bacteria</taxon>
        <taxon>Pseudomonadati</taxon>
        <taxon>Bacteroidota</taxon>
        <taxon>Bacteroidia</taxon>
        <taxon>Bacteroidales</taxon>
        <taxon>Bacteroidaceae</taxon>
        <taxon>Bacteroides</taxon>
    </lineage>
</organism>
<dbReference type="Gene3D" id="3.40.190.290">
    <property type="match status" value="1"/>
</dbReference>
<evidence type="ECO:0000256" key="2">
    <source>
        <dbReference type="ARBA" id="ARBA00023015"/>
    </source>
</evidence>